<name>A0ABW8Z6X1_9BURK</name>
<dbReference type="NCBIfam" id="TIGR03571">
    <property type="entry name" value="lucif_BA3436"/>
    <property type="match status" value="1"/>
</dbReference>
<evidence type="ECO:0000313" key="7">
    <source>
        <dbReference type="Proteomes" id="UP001629214"/>
    </source>
</evidence>
<dbReference type="Gene3D" id="3.20.20.30">
    <property type="entry name" value="Luciferase-like domain"/>
    <property type="match status" value="1"/>
</dbReference>
<dbReference type="InterPro" id="IPR020020">
    <property type="entry name" value="Luciferase-type_oxidoreductase"/>
</dbReference>
<gene>
    <name evidence="6" type="ORF">PQR63_07660</name>
</gene>
<dbReference type="PANTHER" id="PTHR30011:SF16">
    <property type="entry name" value="C2H2 FINGER DOMAIN TRANSCRIPTION FACTOR (EUROFUNG)-RELATED"/>
    <property type="match status" value="1"/>
</dbReference>
<evidence type="ECO:0000256" key="1">
    <source>
        <dbReference type="ARBA" id="ARBA00022630"/>
    </source>
</evidence>
<evidence type="ECO:0000259" key="5">
    <source>
        <dbReference type="Pfam" id="PF00296"/>
    </source>
</evidence>
<sequence>MIFDMVARMLNKAYSLVFPEGRLTLGLMTPLTPAAGVLADPATEKALAQHAEACGFSALWTRDVPLMIPQAGEVSALDDPFLWLGMLAAATKTIAIGTAAAVLPLRHPLLLAKSALTLDRLSGGRFLLGVGSGDREEEFSAFGMTAEQGGERFRAHWEIVHAALDDAPDDAAKQVLMNATGGYEILPQADRRIAMLAVGSARQSLQWIAANADGWASYHREEQRQQGRINLWQQALAQRAGGAAKPFIQSLNLDLLDDPDAPSEPITLGMRGGRHALLDYLRRLHGYGVGHVLLNLARQGRPRRDVMEEIGSEVIPQLG</sequence>
<dbReference type="PANTHER" id="PTHR30011">
    <property type="entry name" value="ALKANESULFONATE MONOOXYGENASE-RELATED"/>
    <property type="match status" value="1"/>
</dbReference>
<dbReference type="GO" id="GO:0016491">
    <property type="term" value="F:oxidoreductase activity"/>
    <property type="evidence" value="ECO:0007669"/>
    <property type="project" value="UniProtKB-KW"/>
</dbReference>
<proteinExistence type="predicted"/>
<evidence type="ECO:0000256" key="3">
    <source>
        <dbReference type="ARBA" id="ARBA00023002"/>
    </source>
</evidence>
<dbReference type="EMBL" id="JAQQFR010000004">
    <property type="protein sequence ID" value="MFL9878250.1"/>
    <property type="molecule type" value="Genomic_DNA"/>
</dbReference>
<evidence type="ECO:0000313" key="6">
    <source>
        <dbReference type="EMBL" id="MFL9878250.1"/>
    </source>
</evidence>
<dbReference type="EC" id="1.-.-.-" evidence="6"/>
<evidence type="ECO:0000256" key="2">
    <source>
        <dbReference type="ARBA" id="ARBA00022643"/>
    </source>
</evidence>
<keyword evidence="7" id="KW-1185">Reference proteome</keyword>
<dbReference type="Proteomes" id="UP001629214">
    <property type="component" value="Unassembled WGS sequence"/>
</dbReference>
<evidence type="ECO:0000256" key="4">
    <source>
        <dbReference type="ARBA" id="ARBA00023033"/>
    </source>
</evidence>
<protein>
    <submittedName>
        <fullName evidence="6">TIGR03571 family LLM class oxidoreductase</fullName>
        <ecNumber evidence="6">1.-.-.-</ecNumber>
    </submittedName>
</protein>
<reference evidence="6 7" key="1">
    <citation type="journal article" date="2024" name="Chem. Sci.">
        <title>Discovery of megapolipeptins by genome mining of a Burkholderiales bacteria collection.</title>
        <authorList>
            <person name="Paulo B.S."/>
            <person name="Recchia M.J.J."/>
            <person name="Lee S."/>
            <person name="Fergusson C.H."/>
            <person name="Romanowski S.B."/>
            <person name="Hernandez A."/>
            <person name="Krull N."/>
            <person name="Liu D.Y."/>
            <person name="Cavanagh H."/>
            <person name="Bos A."/>
            <person name="Gray C.A."/>
            <person name="Murphy B.T."/>
            <person name="Linington R.G."/>
            <person name="Eustaquio A.S."/>
        </authorList>
    </citation>
    <scope>NUCLEOTIDE SEQUENCE [LARGE SCALE GENOMIC DNA]</scope>
    <source>
        <strain evidence="6 7">RL21-008-BIB-B</strain>
    </source>
</reference>
<feature type="domain" description="Luciferase-like" evidence="5">
    <location>
        <begin position="39"/>
        <end position="241"/>
    </location>
</feature>
<dbReference type="InterPro" id="IPR036661">
    <property type="entry name" value="Luciferase-like_sf"/>
</dbReference>
<dbReference type="InterPro" id="IPR011251">
    <property type="entry name" value="Luciferase-like_dom"/>
</dbReference>
<keyword evidence="1" id="KW-0285">Flavoprotein</keyword>
<dbReference type="InterPro" id="IPR051260">
    <property type="entry name" value="Diverse_substr_monoxygenases"/>
</dbReference>
<keyword evidence="4" id="KW-0503">Monooxygenase</keyword>
<dbReference type="Pfam" id="PF00296">
    <property type="entry name" value="Bac_luciferase"/>
    <property type="match status" value="1"/>
</dbReference>
<dbReference type="SUPFAM" id="SSF51679">
    <property type="entry name" value="Bacterial luciferase-like"/>
    <property type="match status" value="1"/>
</dbReference>
<comment type="caution">
    <text evidence="6">The sequence shown here is derived from an EMBL/GenBank/DDBJ whole genome shotgun (WGS) entry which is preliminary data.</text>
</comment>
<accession>A0ABW8Z6X1</accession>
<keyword evidence="2" id="KW-0288">FMN</keyword>
<keyword evidence="3 6" id="KW-0560">Oxidoreductase</keyword>
<organism evidence="6 7">
    <name type="scientific">Herbaspirillum rhizosphaerae</name>
    <dbReference type="NCBI Taxonomy" id="346179"/>
    <lineage>
        <taxon>Bacteria</taxon>
        <taxon>Pseudomonadati</taxon>
        <taxon>Pseudomonadota</taxon>
        <taxon>Betaproteobacteria</taxon>
        <taxon>Burkholderiales</taxon>
        <taxon>Oxalobacteraceae</taxon>
        <taxon>Herbaspirillum</taxon>
    </lineage>
</organism>
<dbReference type="RefSeq" id="WP_408167039.1">
    <property type="nucleotide sequence ID" value="NZ_JAQQFR010000004.1"/>
</dbReference>